<dbReference type="GO" id="GO:0016272">
    <property type="term" value="C:prefoldin complex"/>
    <property type="evidence" value="ECO:0007669"/>
    <property type="project" value="InterPro"/>
</dbReference>
<dbReference type="InterPro" id="IPR016661">
    <property type="entry name" value="PFDN4"/>
</dbReference>
<dbReference type="Pfam" id="PF01920">
    <property type="entry name" value="Prefoldin_2"/>
    <property type="match status" value="1"/>
</dbReference>
<dbReference type="GO" id="GO:0005737">
    <property type="term" value="C:cytoplasm"/>
    <property type="evidence" value="ECO:0007669"/>
    <property type="project" value="TreeGrafter"/>
</dbReference>
<dbReference type="InterPro" id="IPR002777">
    <property type="entry name" value="PFD_beta-like"/>
</dbReference>
<dbReference type="SUPFAM" id="SSF46579">
    <property type="entry name" value="Prefoldin"/>
    <property type="match status" value="1"/>
</dbReference>
<feature type="signal peptide" evidence="4">
    <location>
        <begin position="1"/>
        <end position="27"/>
    </location>
</feature>
<protein>
    <recommendedName>
        <fullName evidence="7">Prefoldin subunit 4</fullName>
    </recommendedName>
</protein>
<evidence type="ECO:0000256" key="1">
    <source>
        <dbReference type="ARBA" id="ARBA00008045"/>
    </source>
</evidence>
<sequence>MGQSKKNTATHLVPLALLAAGVLGVGAEEKEYYDDLSTELELADDDDPPTLYKIGESFFHLPLRDARRQLKKDMKRYETDIEGLEARAEECEKGMKELKVHLYAKFGKQINLETTP</sequence>
<feature type="chain" id="PRO_5022855086" description="Prefoldin subunit 4" evidence="4">
    <location>
        <begin position="28"/>
        <end position="116"/>
    </location>
</feature>
<comment type="caution">
    <text evidence="5">The sequence shown here is derived from an EMBL/GenBank/DDBJ whole genome shotgun (WGS) entry which is preliminary data.</text>
</comment>
<evidence type="ECO:0000256" key="3">
    <source>
        <dbReference type="SAM" id="Coils"/>
    </source>
</evidence>
<accession>A0A5D3ATL3</accession>
<keyword evidence="4" id="KW-0732">Signal</keyword>
<keyword evidence="3" id="KW-0175">Coiled coil</keyword>
<dbReference type="PANTHER" id="PTHR21100">
    <property type="entry name" value="PREFOLDIN SUBUNIT 4"/>
    <property type="match status" value="1"/>
</dbReference>
<proteinExistence type="inferred from homology"/>
<keyword evidence="6" id="KW-1185">Reference proteome</keyword>
<evidence type="ECO:0000313" key="6">
    <source>
        <dbReference type="Proteomes" id="UP000322245"/>
    </source>
</evidence>
<dbReference type="PANTHER" id="PTHR21100:SF9">
    <property type="entry name" value="PREFOLDIN SUBUNIT 4"/>
    <property type="match status" value="1"/>
</dbReference>
<gene>
    <name evidence="5" type="ORF">B9479_005820</name>
</gene>
<dbReference type="CDD" id="cd23165">
    <property type="entry name" value="Prefoldin_4"/>
    <property type="match status" value="1"/>
</dbReference>
<evidence type="ECO:0000256" key="2">
    <source>
        <dbReference type="ARBA" id="ARBA00023186"/>
    </source>
</evidence>
<comment type="similarity">
    <text evidence="1">Belongs to the prefoldin subunit beta family.</text>
</comment>
<dbReference type="GO" id="GO:0051082">
    <property type="term" value="F:unfolded protein binding"/>
    <property type="evidence" value="ECO:0007669"/>
    <property type="project" value="InterPro"/>
</dbReference>
<dbReference type="EMBL" id="NIDF01000085">
    <property type="protein sequence ID" value="TYJ53551.1"/>
    <property type="molecule type" value="Genomic_DNA"/>
</dbReference>
<evidence type="ECO:0000313" key="5">
    <source>
        <dbReference type="EMBL" id="TYJ53551.1"/>
    </source>
</evidence>
<keyword evidence="2" id="KW-0143">Chaperone</keyword>
<dbReference type="AlphaFoldDB" id="A0A5D3ATL3"/>
<evidence type="ECO:0000256" key="4">
    <source>
        <dbReference type="SAM" id="SignalP"/>
    </source>
</evidence>
<feature type="coiled-coil region" evidence="3">
    <location>
        <begin position="67"/>
        <end position="101"/>
    </location>
</feature>
<dbReference type="GO" id="GO:0006457">
    <property type="term" value="P:protein folding"/>
    <property type="evidence" value="ECO:0007669"/>
    <property type="project" value="InterPro"/>
</dbReference>
<dbReference type="Proteomes" id="UP000322245">
    <property type="component" value="Unassembled WGS sequence"/>
</dbReference>
<organism evidence="5 6">
    <name type="scientific">Cryptococcus floricola</name>
    <dbReference type="NCBI Taxonomy" id="2591691"/>
    <lineage>
        <taxon>Eukaryota</taxon>
        <taxon>Fungi</taxon>
        <taxon>Dikarya</taxon>
        <taxon>Basidiomycota</taxon>
        <taxon>Agaricomycotina</taxon>
        <taxon>Tremellomycetes</taxon>
        <taxon>Tremellales</taxon>
        <taxon>Cryptococcaceae</taxon>
        <taxon>Cryptococcus</taxon>
    </lineage>
</organism>
<name>A0A5D3ATL3_9TREE</name>
<evidence type="ECO:0008006" key="7">
    <source>
        <dbReference type="Google" id="ProtNLM"/>
    </source>
</evidence>
<reference evidence="5 6" key="1">
    <citation type="submission" date="2017-05" db="EMBL/GenBank/DDBJ databases">
        <title>The Genome Sequence of Tsuchiyaea wingfieldii DSM 27421.</title>
        <authorList>
            <person name="Cuomo C."/>
            <person name="Passer A."/>
            <person name="Billmyre B."/>
            <person name="Heitman J."/>
        </authorList>
    </citation>
    <scope>NUCLEOTIDE SEQUENCE [LARGE SCALE GENOMIC DNA]</scope>
    <source>
        <strain evidence="5 6">DSM 27421</strain>
    </source>
</reference>